<dbReference type="RefSeq" id="WP_208473107.1">
    <property type="nucleotide sequence ID" value="NZ_JAGFNS010000047.1"/>
</dbReference>
<dbReference type="SUPFAM" id="SSF48452">
    <property type="entry name" value="TPR-like"/>
    <property type="match status" value="1"/>
</dbReference>
<accession>A0ABS3UZ63</accession>
<evidence type="ECO:0000313" key="2">
    <source>
        <dbReference type="Proteomes" id="UP000679690"/>
    </source>
</evidence>
<organism evidence="1 2">
    <name type="scientific">Actinoplanes flavus</name>
    <dbReference type="NCBI Taxonomy" id="2820290"/>
    <lineage>
        <taxon>Bacteria</taxon>
        <taxon>Bacillati</taxon>
        <taxon>Actinomycetota</taxon>
        <taxon>Actinomycetes</taxon>
        <taxon>Micromonosporales</taxon>
        <taxon>Micromonosporaceae</taxon>
        <taxon>Actinoplanes</taxon>
    </lineage>
</organism>
<proteinExistence type="predicted"/>
<dbReference type="Gene3D" id="1.25.40.10">
    <property type="entry name" value="Tetratricopeptide repeat domain"/>
    <property type="match status" value="1"/>
</dbReference>
<dbReference type="Proteomes" id="UP000679690">
    <property type="component" value="Unassembled WGS sequence"/>
</dbReference>
<dbReference type="EMBL" id="JAGFNS010000047">
    <property type="protein sequence ID" value="MBO3743868.1"/>
    <property type="molecule type" value="Genomic_DNA"/>
</dbReference>
<protein>
    <recommendedName>
        <fullName evidence="3">Tetratricopeptide repeat-containing protein</fullName>
    </recommendedName>
</protein>
<reference evidence="1 2" key="1">
    <citation type="submission" date="2021-03" db="EMBL/GenBank/DDBJ databases">
        <title>Actinoplanes flavus sp. nov., a novel actinomycete isolated from Coconut Palm rhizosphere soil.</title>
        <authorList>
            <person name="Luo X."/>
        </authorList>
    </citation>
    <scope>NUCLEOTIDE SEQUENCE [LARGE SCALE GENOMIC DNA]</scope>
    <source>
        <strain evidence="1 2">NEAU-H7</strain>
    </source>
</reference>
<keyword evidence="2" id="KW-1185">Reference proteome</keyword>
<dbReference type="InterPro" id="IPR011990">
    <property type="entry name" value="TPR-like_helical_dom_sf"/>
</dbReference>
<evidence type="ECO:0008006" key="3">
    <source>
        <dbReference type="Google" id="ProtNLM"/>
    </source>
</evidence>
<evidence type="ECO:0000313" key="1">
    <source>
        <dbReference type="EMBL" id="MBO3743868.1"/>
    </source>
</evidence>
<name>A0ABS3UZ63_9ACTN</name>
<comment type="caution">
    <text evidence="1">The sequence shown here is derived from an EMBL/GenBank/DDBJ whole genome shotgun (WGS) entry which is preliminary data.</text>
</comment>
<sequence length="87" mass="9653">MPSDGKALDYFRQAMLITREIGDQAGEAVTRYNIATIHRDEGNLALAVIELEHVVDLGQQVEHLGLADDIALLEQLRQELAQSHTES</sequence>
<gene>
    <name evidence="1" type="ORF">J5X75_40860</name>
</gene>